<name>E1WYA1_HALMS</name>
<dbReference type="EMBL" id="FQ312005">
    <property type="protein sequence ID" value="CBW25949.1"/>
    <property type="molecule type" value="Genomic_DNA"/>
</dbReference>
<reference evidence="2" key="1">
    <citation type="journal article" date="2013" name="ISME J.">
        <title>A small predatory core genome in the divergent marine Bacteriovorax marinus SJ and the terrestrial Bdellovibrio bacteriovorus.</title>
        <authorList>
            <person name="Crossman L.C."/>
            <person name="Chen H."/>
            <person name="Cerdeno-Tarraga A.M."/>
            <person name="Brooks K."/>
            <person name="Quail M.A."/>
            <person name="Pineiro S.A."/>
            <person name="Hobley L."/>
            <person name="Sockett R.E."/>
            <person name="Bentley S.D."/>
            <person name="Parkhill J."/>
            <person name="Williams H.N."/>
            <person name="Stine O.C."/>
        </authorList>
    </citation>
    <scope>NUCLEOTIDE SEQUENCE [LARGE SCALE GENOMIC DNA]</scope>
    <source>
        <strain evidence="2">ATCC BAA-682 / DSM 15412 / SJ</strain>
    </source>
</reference>
<proteinExistence type="predicted"/>
<dbReference type="AlphaFoldDB" id="E1WYA1"/>
<dbReference type="PATRIC" id="fig|862908.3.peg.1015"/>
<gene>
    <name evidence="1" type="ordered locus">BMS_1065</name>
</gene>
<sequence length="137" mass="15022">MLSRVKTRGLMKNLLCGILCIFSFSSSAVILSPGQVVGFSDSSFRYNSSEQAQSARFCFWNEFSSICNEIKAAAQNMNGGYAGGNHDKIEILSCTLNYGDSHYGEDKAVVSYILSDDYGSEYKVKRVIKSCAVSSHL</sequence>
<evidence type="ECO:0000313" key="2">
    <source>
        <dbReference type="Proteomes" id="UP000008963"/>
    </source>
</evidence>
<organism evidence="1 2">
    <name type="scientific">Halobacteriovorax marinus (strain ATCC BAA-682 / DSM 15412 / SJ)</name>
    <name type="common">Bacteriovorax marinus</name>
    <dbReference type="NCBI Taxonomy" id="862908"/>
    <lineage>
        <taxon>Bacteria</taxon>
        <taxon>Pseudomonadati</taxon>
        <taxon>Bdellovibrionota</taxon>
        <taxon>Bacteriovoracia</taxon>
        <taxon>Bacteriovoracales</taxon>
        <taxon>Halobacteriovoraceae</taxon>
        <taxon>Halobacteriovorax</taxon>
    </lineage>
</organism>
<evidence type="ECO:0000313" key="1">
    <source>
        <dbReference type="EMBL" id="CBW25949.1"/>
    </source>
</evidence>
<keyword evidence="2" id="KW-1185">Reference proteome</keyword>
<protein>
    <submittedName>
        <fullName evidence="1">Exported protein</fullName>
    </submittedName>
</protein>
<dbReference type="HOGENOM" id="CLU_1862385_0_0_7"/>
<accession>E1WYA1</accession>
<dbReference type="Proteomes" id="UP000008963">
    <property type="component" value="Chromosome"/>
</dbReference>
<dbReference type="KEGG" id="bmx:BMS_1065"/>